<organism evidence="1 2">
    <name type="scientific">Trifolium medium</name>
    <dbReference type="NCBI Taxonomy" id="97028"/>
    <lineage>
        <taxon>Eukaryota</taxon>
        <taxon>Viridiplantae</taxon>
        <taxon>Streptophyta</taxon>
        <taxon>Embryophyta</taxon>
        <taxon>Tracheophyta</taxon>
        <taxon>Spermatophyta</taxon>
        <taxon>Magnoliopsida</taxon>
        <taxon>eudicotyledons</taxon>
        <taxon>Gunneridae</taxon>
        <taxon>Pentapetalae</taxon>
        <taxon>rosids</taxon>
        <taxon>fabids</taxon>
        <taxon>Fabales</taxon>
        <taxon>Fabaceae</taxon>
        <taxon>Papilionoideae</taxon>
        <taxon>50 kb inversion clade</taxon>
        <taxon>NPAAA clade</taxon>
        <taxon>Hologalegina</taxon>
        <taxon>IRL clade</taxon>
        <taxon>Trifolieae</taxon>
        <taxon>Trifolium</taxon>
    </lineage>
</organism>
<accession>A0A392SZK1</accession>
<reference evidence="1 2" key="1">
    <citation type="journal article" date="2018" name="Front. Plant Sci.">
        <title>Red Clover (Trifolium pratense) and Zigzag Clover (T. medium) - A Picture of Genomic Similarities and Differences.</title>
        <authorList>
            <person name="Dluhosova J."/>
            <person name="Istvanek J."/>
            <person name="Nedelnik J."/>
            <person name="Repkova J."/>
        </authorList>
    </citation>
    <scope>NUCLEOTIDE SEQUENCE [LARGE SCALE GENOMIC DNA]</scope>
    <source>
        <strain evidence="2">cv. 10/8</strain>
        <tissue evidence="1">Leaf</tissue>
    </source>
</reference>
<evidence type="ECO:0000313" key="2">
    <source>
        <dbReference type="Proteomes" id="UP000265520"/>
    </source>
</evidence>
<keyword evidence="2" id="KW-1185">Reference proteome</keyword>
<dbReference type="AlphaFoldDB" id="A0A392SZK1"/>
<sequence>ADGTSRQSVGMMVQEGSVSSASRSYIRRVAHLHCSSRVTRRTGGAARRREIYIRKSHFQI</sequence>
<dbReference type="Proteomes" id="UP000265520">
    <property type="component" value="Unassembled WGS sequence"/>
</dbReference>
<evidence type="ECO:0000313" key="1">
    <source>
        <dbReference type="EMBL" id="MCI54149.1"/>
    </source>
</evidence>
<protein>
    <submittedName>
        <fullName evidence="1">Uncharacterized protein</fullName>
    </submittedName>
</protein>
<dbReference type="EMBL" id="LXQA010474989">
    <property type="protein sequence ID" value="MCI54149.1"/>
    <property type="molecule type" value="Genomic_DNA"/>
</dbReference>
<name>A0A392SZK1_9FABA</name>
<proteinExistence type="predicted"/>
<comment type="caution">
    <text evidence="1">The sequence shown here is derived from an EMBL/GenBank/DDBJ whole genome shotgun (WGS) entry which is preliminary data.</text>
</comment>
<feature type="non-terminal residue" evidence="1">
    <location>
        <position position="1"/>
    </location>
</feature>